<dbReference type="InterPro" id="IPR051598">
    <property type="entry name" value="TSUP/Inactive_protease-like"/>
</dbReference>
<keyword evidence="2 5" id="KW-0812">Transmembrane</keyword>
<protein>
    <recommendedName>
        <fullName evidence="5">Probable membrane transporter protein</fullName>
    </recommendedName>
</protein>
<reference evidence="6 7" key="1">
    <citation type="journal article" date="2015" name="Microbes Environ.">
        <title>Distribution and evolution of nitrogen fixation genes in the phylum bacteroidetes.</title>
        <authorList>
            <person name="Inoue J."/>
            <person name="Oshima K."/>
            <person name="Suda W."/>
            <person name="Sakamoto M."/>
            <person name="Iino T."/>
            <person name="Noda S."/>
            <person name="Hongoh Y."/>
            <person name="Hattori M."/>
            <person name="Ohkuma M."/>
        </authorList>
    </citation>
    <scope>NUCLEOTIDE SEQUENCE [LARGE SCALE GENOMIC DNA]</scope>
    <source>
        <strain evidence="6">JCM 15548</strain>
    </source>
</reference>
<name>A0A0E9LSR0_9BACT</name>
<evidence type="ECO:0000313" key="6">
    <source>
        <dbReference type="EMBL" id="GAO28617.1"/>
    </source>
</evidence>
<keyword evidence="5" id="KW-1003">Cell membrane</keyword>
<evidence type="ECO:0000256" key="5">
    <source>
        <dbReference type="RuleBase" id="RU363041"/>
    </source>
</evidence>
<feature type="transmembrane region" description="Helical" evidence="5">
    <location>
        <begin position="80"/>
        <end position="99"/>
    </location>
</feature>
<dbReference type="PANTHER" id="PTHR43701">
    <property type="entry name" value="MEMBRANE TRANSPORTER PROTEIN MJ0441-RELATED"/>
    <property type="match status" value="1"/>
</dbReference>
<keyword evidence="7" id="KW-1185">Reference proteome</keyword>
<comment type="similarity">
    <text evidence="5">Belongs to the 4-toluene sulfonate uptake permease (TSUP) (TC 2.A.102) family.</text>
</comment>
<evidence type="ECO:0000256" key="3">
    <source>
        <dbReference type="ARBA" id="ARBA00022989"/>
    </source>
</evidence>
<organism evidence="6 7">
    <name type="scientific">Geofilum rubicundum JCM 15548</name>
    <dbReference type="NCBI Taxonomy" id="1236989"/>
    <lineage>
        <taxon>Bacteria</taxon>
        <taxon>Pseudomonadati</taxon>
        <taxon>Bacteroidota</taxon>
        <taxon>Bacteroidia</taxon>
        <taxon>Marinilabiliales</taxon>
        <taxon>Marinilabiliaceae</taxon>
        <taxon>Geofilum</taxon>
    </lineage>
</organism>
<sequence length="260" mass="27452">MWYYSSIEPVYYLLPMIGFLVGLFGSLLGGGGGFVFLPVLTLLVGVPAQMAVITTLVATLPVCLVGSFAHFRKGHVDIKVGWVFALAGLAGAFGGAMVSQSLTSFQLKLGFGIYAGVMAIKLFWDTWNRSRSLSSKGSSRRHMKSVFYGFLAGGITGTFGVSGTAPVMAGLFSMQMTLKVVVGTSILIVLVNTAFAASTHFLLGTVDLTLVAFLTAGSALGALLGPRVLVFSDRSKKTEPLVRYGYALVMLLIGVLMILG</sequence>
<evidence type="ECO:0000256" key="2">
    <source>
        <dbReference type="ARBA" id="ARBA00022692"/>
    </source>
</evidence>
<evidence type="ECO:0000313" key="7">
    <source>
        <dbReference type="Proteomes" id="UP000032900"/>
    </source>
</evidence>
<feature type="transmembrane region" description="Helical" evidence="5">
    <location>
        <begin position="241"/>
        <end position="259"/>
    </location>
</feature>
<keyword evidence="4 5" id="KW-0472">Membrane</keyword>
<gene>
    <name evidence="6" type="ORF">JCM15548_1734</name>
</gene>
<dbReference type="PANTHER" id="PTHR43701:SF2">
    <property type="entry name" value="MEMBRANE TRANSPORTER PROTEIN YJNA-RELATED"/>
    <property type="match status" value="1"/>
</dbReference>
<feature type="transmembrane region" description="Helical" evidence="5">
    <location>
        <begin position="105"/>
        <end position="124"/>
    </location>
</feature>
<dbReference type="InterPro" id="IPR002781">
    <property type="entry name" value="TM_pro_TauE-like"/>
</dbReference>
<feature type="transmembrane region" description="Helical" evidence="5">
    <location>
        <begin position="145"/>
        <end position="168"/>
    </location>
</feature>
<comment type="caution">
    <text evidence="6">The sequence shown here is derived from an EMBL/GenBank/DDBJ whole genome shotgun (WGS) entry which is preliminary data.</text>
</comment>
<proteinExistence type="inferred from homology"/>
<feature type="transmembrane region" description="Helical" evidence="5">
    <location>
        <begin position="180"/>
        <end position="203"/>
    </location>
</feature>
<feature type="transmembrane region" description="Helical" evidence="5">
    <location>
        <begin position="48"/>
        <end position="68"/>
    </location>
</feature>
<dbReference type="Pfam" id="PF01925">
    <property type="entry name" value="TauE"/>
    <property type="match status" value="1"/>
</dbReference>
<evidence type="ECO:0000256" key="1">
    <source>
        <dbReference type="ARBA" id="ARBA00004141"/>
    </source>
</evidence>
<dbReference type="RefSeq" id="WP_062122397.1">
    <property type="nucleotide sequence ID" value="NZ_BAZW01000003.1"/>
</dbReference>
<dbReference type="AlphaFoldDB" id="A0A0E9LSR0"/>
<dbReference type="GO" id="GO:0005886">
    <property type="term" value="C:plasma membrane"/>
    <property type="evidence" value="ECO:0007669"/>
    <property type="project" value="UniProtKB-SubCell"/>
</dbReference>
<evidence type="ECO:0000256" key="4">
    <source>
        <dbReference type="ARBA" id="ARBA00023136"/>
    </source>
</evidence>
<dbReference type="Proteomes" id="UP000032900">
    <property type="component" value="Unassembled WGS sequence"/>
</dbReference>
<comment type="subcellular location">
    <subcellularLocation>
        <location evidence="5">Cell membrane</location>
        <topology evidence="5">Multi-pass membrane protein</topology>
    </subcellularLocation>
    <subcellularLocation>
        <location evidence="1">Membrane</location>
        <topology evidence="1">Multi-pass membrane protein</topology>
    </subcellularLocation>
</comment>
<feature type="transmembrane region" description="Helical" evidence="5">
    <location>
        <begin position="210"/>
        <end position="229"/>
    </location>
</feature>
<accession>A0A0E9LSR0</accession>
<dbReference type="EMBL" id="BAZW01000003">
    <property type="protein sequence ID" value="GAO28617.1"/>
    <property type="molecule type" value="Genomic_DNA"/>
</dbReference>
<feature type="transmembrane region" description="Helical" evidence="5">
    <location>
        <begin position="12"/>
        <end position="36"/>
    </location>
</feature>
<dbReference type="STRING" id="1236989.JCM15548_1734"/>
<dbReference type="OrthoDB" id="1120993at2"/>
<keyword evidence="3 5" id="KW-1133">Transmembrane helix</keyword>